<reference evidence="7 8" key="2">
    <citation type="submission" date="2017-06" db="EMBL/GenBank/DDBJ databases">
        <authorList>
            <person name="Kim H.J."/>
            <person name="Triplett B.A."/>
        </authorList>
    </citation>
    <scope>NUCLEOTIDE SEQUENCE [LARGE SCALE GENOMIC DNA]</scope>
    <source>
        <strain evidence="7">Kingella_eburonensis</strain>
    </source>
</reference>
<comment type="function">
    <text evidence="5">O-methyltransferase that catalyzes the 2 O-methylation steps in the ubiquinone biosynthetic pathway.</text>
</comment>
<dbReference type="EC" id="2.1.1.64" evidence="5"/>
<dbReference type="UniPathway" id="UPA00232"/>
<dbReference type="AlphaFoldDB" id="A0A238TC13"/>
<reference evidence="6" key="1">
    <citation type="submission" date="2017-05" db="EMBL/GenBank/DDBJ databases">
        <authorList>
            <person name="Song R."/>
            <person name="Chenine A.L."/>
            <person name="Ruprecht R.M."/>
        </authorList>
    </citation>
    <scope>NUCLEOTIDE SEQUENCE</scope>
    <source>
        <strain evidence="6">Kingella_eburonensis</strain>
    </source>
</reference>
<keyword evidence="4 5" id="KW-0949">S-adenosyl-L-methionine</keyword>
<evidence type="ECO:0000256" key="1">
    <source>
        <dbReference type="ARBA" id="ARBA00022603"/>
    </source>
</evidence>
<name>A0A238TC13_9NEIS</name>
<feature type="binding site" evidence="5">
    <location>
        <position position="41"/>
    </location>
    <ligand>
        <name>S-adenosyl-L-methionine</name>
        <dbReference type="ChEBI" id="CHEBI:59789"/>
    </ligand>
</feature>
<evidence type="ECO:0000313" key="7">
    <source>
        <dbReference type="EMBL" id="SNB76707.1"/>
    </source>
</evidence>
<evidence type="ECO:0000313" key="6">
    <source>
        <dbReference type="EMBL" id="SMQ12839.1"/>
    </source>
</evidence>
<dbReference type="GO" id="GO:0061542">
    <property type="term" value="F:3-demethylubiquinol 3-O-methyltransferase activity"/>
    <property type="evidence" value="ECO:0007669"/>
    <property type="project" value="UniProtKB-UniRule"/>
</dbReference>
<keyword evidence="7" id="KW-0830">Ubiquinone</keyword>
<comment type="pathway">
    <text evidence="5">Cofactor biosynthesis; ubiquinone biosynthesis.</text>
</comment>
<dbReference type="CDD" id="cd02440">
    <property type="entry name" value="AdoMet_MTases"/>
    <property type="match status" value="1"/>
</dbReference>
<dbReference type="GO" id="GO:0010420">
    <property type="term" value="F:polyprenyldihydroxybenzoate methyltransferase activity"/>
    <property type="evidence" value="ECO:0007669"/>
    <property type="project" value="InterPro"/>
</dbReference>
<dbReference type="FunFam" id="3.40.50.150:FF:000028">
    <property type="entry name" value="Ubiquinone biosynthesis O-methyltransferase"/>
    <property type="match status" value="1"/>
</dbReference>
<evidence type="ECO:0000256" key="2">
    <source>
        <dbReference type="ARBA" id="ARBA00022679"/>
    </source>
</evidence>
<accession>A0A238TC13</accession>
<evidence type="ECO:0000256" key="3">
    <source>
        <dbReference type="ARBA" id="ARBA00022688"/>
    </source>
</evidence>
<keyword evidence="8" id="KW-1185">Reference proteome</keyword>
<dbReference type="EMBL" id="FXUV02000039">
    <property type="protein sequence ID" value="SNB76707.1"/>
    <property type="molecule type" value="Genomic_DNA"/>
</dbReference>
<gene>
    <name evidence="5 7" type="primary">ubiG</name>
    <name evidence="6" type="ORF">KEBURONENSIS_01656</name>
    <name evidence="7" type="ORF">KEBURONENSIS_01690</name>
</gene>
<dbReference type="EC" id="2.1.1.222" evidence="5"/>
<dbReference type="InterPro" id="IPR029063">
    <property type="entry name" value="SAM-dependent_MTases_sf"/>
</dbReference>
<dbReference type="Pfam" id="PF13489">
    <property type="entry name" value="Methyltransf_23"/>
    <property type="match status" value="1"/>
</dbReference>
<dbReference type="GO" id="GO:0102208">
    <property type="term" value="F:2-polyprenyl-6-hydroxyphenol methylase activity"/>
    <property type="evidence" value="ECO:0007669"/>
    <property type="project" value="UniProtKB-EC"/>
</dbReference>
<dbReference type="SUPFAM" id="SSF53335">
    <property type="entry name" value="S-adenosyl-L-methionine-dependent methyltransferases"/>
    <property type="match status" value="1"/>
</dbReference>
<comment type="similarity">
    <text evidence="5">Belongs to the methyltransferase superfamily. UbiG/COQ3 family.</text>
</comment>
<sequence length="240" mass="26500">MTMQKTPNVDNAEIEKFSQLAEKWWDATGEFKPLHDINPLRLNYIDEHAQLAGKTVLDVGCGGGILSESMAKRGAQSVLGIDMAELSLQTAQAHAQQMNVDNVSYRCVSVEDLAAEMPHSFDVVTCMEMLEHVPDPASIIRACAKLAKPNGWVFFSTINRNAKSYVHAVFGAEYVLNLVPKGTHDWHKFITPSELARMARTAHLDVSGCVGMSYNLLSKNYYLCDDASVNYMLACKVQAA</sequence>
<keyword evidence="1 5" id="KW-0489">Methyltransferase</keyword>
<dbReference type="InterPro" id="IPR010233">
    <property type="entry name" value="UbiG_MeTrfase"/>
</dbReference>
<dbReference type="PANTHER" id="PTHR43464:SF19">
    <property type="entry name" value="UBIQUINONE BIOSYNTHESIS O-METHYLTRANSFERASE, MITOCHONDRIAL"/>
    <property type="match status" value="1"/>
</dbReference>
<dbReference type="NCBIfam" id="TIGR01983">
    <property type="entry name" value="UbiG"/>
    <property type="match status" value="1"/>
</dbReference>
<dbReference type="HAMAP" id="MF_00472">
    <property type="entry name" value="UbiG"/>
    <property type="match status" value="1"/>
</dbReference>
<dbReference type="Gene3D" id="3.40.50.150">
    <property type="entry name" value="Vaccinia Virus protein VP39"/>
    <property type="match status" value="1"/>
</dbReference>
<feature type="binding site" evidence="5">
    <location>
        <position position="82"/>
    </location>
    <ligand>
        <name>S-adenosyl-L-methionine</name>
        <dbReference type="ChEBI" id="CHEBI:59789"/>
    </ligand>
</feature>
<dbReference type="STRING" id="1522312.GCA_900177895_00208"/>
<proteinExistence type="inferred from homology"/>
<organism evidence="7 8">
    <name type="scientific">Kingella negevensis</name>
    <dbReference type="NCBI Taxonomy" id="1522312"/>
    <lineage>
        <taxon>Bacteria</taxon>
        <taxon>Pseudomonadati</taxon>
        <taxon>Pseudomonadota</taxon>
        <taxon>Betaproteobacteria</taxon>
        <taxon>Neisseriales</taxon>
        <taxon>Neisseriaceae</taxon>
        <taxon>Kingella</taxon>
    </lineage>
</organism>
<dbReference type="GO" id="GO:0032259">
    <property type="term" value="P:methylation"/>
    <property type="evidence" value="ECO:0007669"/>
    <property type="project" value="UniProtKB-KW"/>
</dbReference>
<evidence type="ECO:0000256" key="5">
    <source>
        <dbReference type="HAMAP-Rule" id="MF_00472"/>
    </source>
</evidence>
<comment type="catalytic activity">
    <reaction evidence="5">
        <text>a 3-(all-trans-polyprenyl)benzene-1,2-diol + S-adenosyl-L-methionine = a 2-methoxy-6-(all-trans-polyprenyl)phenol + S-adenosyl-L-homocysteine + H(+)</text>
        <dbReference type="Rhea" id="RHEA:31411"/>
        <dbReference type="Rhea" id="RHEA-COMP:9550"/>
        <dbReference type="Rhea" id="RHEA-COMP:9551"/>
        <dbReference type="ChEBI" id="CHEBI:15378"/>
        <dbReference type="ChEBI" id="CHEBI:57856"/>
        <dbReference type="ChEBI" id="CHEBI:59789"/>
        <dbReference type="ChEBI" id="CHEBI:62729"/>
        <dbReference type="ChEBI" id="CHEBI:62731"/>
        <dbReference type="EC" id="2.1.1.222"/>
    </reaction>
</comment>
<dbReference type="PANTHER" id="PTHR43464">
    <property type="entry name" value="METHYLTRANSFERASE"/>
    <property type="match status" value="1"/>
</dbReference>
<feature type="binding site" evidence="5">
    <location>
        <position position="127"/>
    </location>
    <ligand>
        <name>S-adenosyl-L-methionine</name>
        <dbReference type="ChEBI" id="CHEBI:59789"/>
    </ligand>
</feature>
<keyword evidence="3 5" id="KW-0831">Ubiquinone biosynthesis</keyword>
<protein>
    <recommendedName>
        <fullName evidence="5">Ubiquinone biosynthesis O-methyltransferase</fullName>
    </recommendedName>
    <alternativeName>
        <fullName evidence="5">2-polyprenyl-6-hydroxyphenol methylase</fullName>
        <ecNumber evidence="5">2.1.1.222</ecNumber>
    </alternativeName>
    <alternativeName>
        <fullName evidence="5">3-demethylubiquinone 3-O-methyltransferase</fullName>
        <ecNumber evidence="5">2.1.1.64</ecNumber>
    </alternativeName>
</protein>
<evidence type="ECO:0000256" key="4">
    <source>
        <dbReference type="ARBA" id="ARBA00022691"/>
    </source>
</evidence>
<keyword evidence="2 5" id="KW-0808">Transferase</keyword>
<dbReference type="Proteomes" id="UP000215450">
    <property type="component" value="Unassembled WGS sequence"/>
</dbReference>
<dbReference type="EMBL" id="FXUV01000033">
    <property type="protein sequence ID" value="SMQ12839.1"/>
    <property type="molecule type" value="Genomic_DNA"/>
</dbReference>
<evidence type="ECO:0000313" key="8">
    <source>
        <dbReference type="Proteomes" id="UP000215450"/>
    </source>
</evidence>
<comment type="catalytic activity">
    <reaction evidence="5">
        <text>a 3-demethylubiquinol + S-adenosyl-L-methionine = a ubiquinol + S-adenosyl-L-homocysteine + H(+)</text>
        <dbReference type="Rhea" id="RHEA:44380"/>
        <dbReference type="Rhea" id="RHEA-COMP:9566"/>
        <dbReference type="Rhea" id="RHEA-COMP:10914"/>
        <dbReference type="ChEBI" id="CHEBI:15378"/>
        <dbReference type="ChEBI" id="CHEBI:17976"/>
        <dbReference type="ChEBI" id="CHEBI:57856"/>
        <dbReference type="ChEBI" id="CHEBI:59789"/>
        <dbReference type="ChEBI" id="CHEBI:84422"/>
        <dbReference type="EC" id="2.1.1.64"/>
    </reaction>
</comment>
<feature type="binding site" evidence="5">
    <location>
        <position position="60"/>
    </location>
    <ligand>
        <name>S-adenosyl-L-methionine</name>
        <dbReference type="ChEBI" id="CHEBI:59789"/>
    </ligand>
</feature>